<evidence type="ECO:0000256" key="2">
    <source>
        <dbReference type="SAM" id="MobiDB-lite"/>
    </source>
</evidence>
<evidence type="ECO:0000313" key="3">
    <source>
        <dbReference type="EMBL" id="CEL97806.1"/>
    </source>
</evidence>
<keyword evidence="1" id="KW-0175">Coiled coil</keyword>
<dbReference type="STRING" id="1169540.A0A0G4EKV8"/>
<evidence type="ECO:0000256" key="1">
    <source>
        <dbReference type="SAM" id="Coils"/>
    </source>
</evidence>
<evidence type="ECO:0000313" key="4">
    <source>
        <dbReference type="Proteomes" id="UP000041254"/>
    </source>
</evidence>
<dbReference type="Gene3D" id="1.10.287.1490">
    <property type="match status" value="1"/>
</dbReference>
<dbReference type="Proteomes" id="UP000041254">
    <property type="component" value="Unassembled WGS sequence"/>
</dbReference>
<feature type="compositionally biased region" description="Basic and acidic residues" evidence="2">
    <location>
        <begin position="490"/>
        <end position="501"/>
    </location>
</feature>
<dbReference type="OMA" id="NINEWRN"/>
<feature type="region of interest" description="Disordered" evidence="2">
    <location>
        <begin position="451"/>
        <end position="504"/>
    </location>
</feature>
<feature type="compositionally biased region" description="Basic and acidic residues" evidence="2">
    <location>
        <begin position="168"/>
        <end position="177"/>
    </location>
</feature>
<name>A0A0G4EKV8_VITBC</name>
<feature type="region of interest" description="Disordered" evidence="2">
    <location>
        <begin position="254"/>
        <end position="276"/>
    </location>
</feature>
<feature type="coiled-coil region" evidence="1">
    <location>
        <begin position="221"/>
        <end position="248"/>
    </location>
</feature>
<feature type="compositionally biased region" description="Polar residues" evidence="2">
    <location>
        <begin position="464"/>
        <end position="473"/>
    </location>
</feature>
<feature type="region of interest" description="Disordered" evidence="2">
    <location>
        <begin position="321"/>
        <end position="346"/>
    </location>
</feature>
<dbReference type="InParanoid" id="A0A0G4EKV8"/>
<feature type="compositionally biased region" description="Basic and acidic residues" evidence="2">
    <location>
        <begin position="330"/>
        <end position="346"/>
    </location>
</feature>
<feature type="compositionally biased region" description="Basic and acidic residues" evidence="2">
    <location>
        <begin position="451"/>
        <end position="462"/>
    </location>
</feature>
<dbReference type="AlphaFoldDB" id="A0A0G4EKV8"/>
<proteinExistence type="predicted"/>
<reference evidence="3 4" key="1">
    <citation type="submission" date="2014-11" db="EMBL/GenBank/DDBJ databases">
        <authorList>
            <person name="Zhu J."/>
            <person name="Qi W."/>
            <person name="Song R."/>
        </authorList>
    </citation>
    <scope>NUCLEOTIDE SEQUENCE [LARGE SCALE GENOMIC DNA]</scope>
</reference>
<feature type="coiled-coil region" evidence="1">
    <location>
        <begin position="604"/>
        <end position="677"/>
    </location>
</feature>
<dbReference type="VEuPathDB" id="CryptoDB:Vbra_7727"/>
<accession>A0A0G4EKV8</accession>
<dbReference type="EMBL" id="CDMY01000256">
    <property type="protein sequence ID" value="CEL97806.1"/>
    <property type="molecule type" value="Genomic_DNA"/>
</dbReference>
<feature type="compositionally biased region" description="Polar residues" evidence="2">
    <location>
        <begin position="180"/>
        <end position="204"/>
    </location>
</feature>
<organism evidence="3 4">
    <name type="scientific">Vitrella brassicaformis (strain CCMP3155)</name>
    <dbReference type="NCBI Taxonomy" id="1169540"/>
    <lineage>
        <taxon>Eukaryota</taxon>
        <taxon>Sar</taxon>
        <taxon>Alveolata</taxon>
        <taxon>Colpodellida</taxon>
        <taxon>Vitrellaceae</taxon>
        <taxon>Vitrella</taxon>
    </lineage>
</organism>
<sequence length="723" mass="81932">MTDVTDTPTGEFVIGGEGDDESSILEALEKDFQEVLQELVGDKRLARFQAEYEKLHGALKKSHESKSHMREEMERLRISLRQQERRNSQVQIHVNLGDEYDKMVDECRRLRQDLGETNTALSAAQQEISRLKDHISGLEDDAHHYQQKELQVSQQKEARIQRLHERLTAVKKEDDRQPAPSGSSSTVGSPRNHSIQLSPRSDLNQMREVMRERETEHLCQLEQKDQEISALRLKNETLETSLDEMKALIEARTADQEKVETPEATDEPAVESLGSSIEHAEKLEAEQEAKRHLKSEEWRSKATALQSTVVDLREGLSNLQRSLDDSASTHADEVKGLTEQRDEREAANAKITQELASVREEAATREQQMATARVEDAQKAEQEKAALHASVLEKEKHIDELKGELVSVRSANDGLQRDLGDAKAELKESAKQFEDNINEWRNKAAVLEKKVEGERDAKKDLEQDLTTTKQQLASVREEAATREQQTATARVEDARKAEQEKTGLQQRIDELTSELFDVRSAKSGLESDLSVVKTELETATKQFEDNIKHFLEMLFQEVKGLELETDEHSHSQANPRGHDAVSAPWGHDLQSLMSQFQHLLVIILNETRALHREVQQQQRAAKAETLGAHVVHQVQQQIVLRWLERAEDQVDDLVGEKEALVDENMVLRTKLLQIQEEVSATYEKLHQCTLEPTRDIAENLAPSPTSGGWLCCSGRGKPSPCCR</sequence>
<dbReference type="OrthoDB" id="8194677at2759"/>
<gene>
    <name evidence="3" type="ORF">Vbra_7727</name>
</gene>
<feature type="region of interest" description="Disordered" evidence="2">
    <location>
        <begin position="168"/>
        <end position="204"/>
    </location>
</feature>
<keyword evidence="4" id="KW-1185">Reference proteome</keyword>
<protein>
    <submittedName>
        <fullName evidence="3">Uncharacterized protein</fullName>
    </submittedName>
</protein>